<keyword evidence="8" id="KW-0175">Coiled coil</keyword>
<evidence type="ECO:0000256" key="1">
    <source>
        <dbReference type="ARBA" id="ARBA00004398"/>
    </source>
</evidence>
<keyword evidence="4" id="KW-0968">Cytoplasmic vesicle</keyword>
<reference evidence="9" key="3">
    <citation type="submission" date="2025-09" db="UniProtKB">
        <authorList>
            <consortium name="Ensembl"/>
        </authorList>
    </citation>
    <scope>IDENTIFICATION</scope>
</reference>
<dbReference type="GO" id="GO:0030133">
    <property type="term" value="C:transport vesicle"/>
    <property type="evidence" value="ECO:0007669"/>
    <property type="project" value="UniProtKB-SubCell"/>
</dbReference>
<dbReference type="Pfam" id="PF06046">
    <property type="entry name" value="Sec6"/>
    <property type="match status" value="1"/>
</dbReference>
<dbReference type="InParanoid" id="A0A5F8H775"/>
<dbReference type="Gene3D" id="1.10.357.70">
    <property type="entry name" value="Exocyst complex component Sec6, C-terminal domain"/>
    <property type="match status" value="1"/>
</dbReference>
<dbReference type="Proteomes" id="UP000002280">
    <property type="component" value="Chromosome 1"/>
</dbReference>
<protein>
    <recommendedName>
        <fullName evidence="7">Exocyst complex component 3-like protein</fullName>
    </recommendedName>
</protein>
<evidence type="ECO:0000256" key="2">
    <source>
        <dbReference type="ARBA" id="ARBA00009447"/>
    </source>
</evidence>
<dbReference type="FunCoup" id="A0A5F8H775">
    <property type="interactions" value="94"/>
</dbReference>
<dbReference type="GO" id="GO:0000145">
    <property type="term" value="C:exocyst"/>
    <property type="evidence" value="ECO:0000318"/>
    <property type="project" value="GO_Central"/>
</dbReference>
<evidence type="ECO:0000256" key="8">
    <source>
        <dbReference type="SAM" id="Coils"/>
    </source>
</evidence>
<keyword evidence="3" id="KW-0268">Exocytosis</keyword>
<gene>
    <name evidence="9" type="primary">EXOC3L1</name>
</gene>
<dbReference type="GO" id="GO:0030141">
    <property type="term" value="C:secretory granule"/>
    <property type="evidence" value="ECO:0007669"/>
    <property type="project" value="Ensembl"/>
</dbReference>
<evidence type="ECO:0000256" key="4">
    <source>
        <dbReference type="ARBA" id="ARBA00023329"/>
    </source>
</evidence>
<organism evidence="9 10">
    <name type="scientific">Monodelphis domestica</name>
    <name type="common">Gray short-tailed opossum</name>
    <dbReference type="NCBI Taxonomy" id="13616"/>
    <lineage>
        <taxon>Eukaryota</taxon>
        <taxon>Metazoa</taxon>
        <taxon>Chordata</taxon>
        <taxon>Craniata</taxon>
        <taxon>Vertebrata</taxon>
        <taxon>Euteleostomi</taxon>
        <taxon>Mammalia</taxon>
        <taxon>Metatheria</taxon>
        <taxon>Didelphimorphia</taxon>
        <taxon>Didelphidae</taxon>
        <taxon>Monodelphis</taxon>
    </lineage>
</organism>
<reference evidence="9" key="2">
    <citation type="submission" date="2025-08" db="UniProtKB">
        <authorList>
            <consortium name="Ensembl"/>
        </authorList>
    </citation>
    <scope>IDENTIFICATION</scope>
</reference>
<evidence type="ECO:0000313" key="9">
    <source>
        <dbReference type="Ensembl" id="ENSMODP00000055399.1"/>
    </source>
</evidence>
<dbReference type="GeneTree" id="ENSGT01030000234613"/>
<dbReference type="Bgee" id="ENSMODG00000006186">
    <property type="expression patterns" value="Expressed in testis and 17 other cell types or tissues"/>
</dbReference>
<dbReference type="GO" id="GO:0006887">
    <property type="term" value="P:exocytosis"/>
    <property type="evidence" value="ECO:0000318"/>
    <property type="project" value="GO_Central"/>
</dbReference>
<dbReference type="FunFam" id="1.10.357.50:FF:000009">
    <property type="entry name" value="Exocyst complex component 3-like 1"/>
    <property type="match status" value="1"/>
</dbReference>
<dbReference type="PANTHER" id="PTHR21292:SF12">
    <property type="entry name" value="EXOCYST COMPLEX COMPONENT 3-LIKE PROTEIN"/>
    <property type="match status" value="1"/>
</dbReference>
<dbReference type="GO" id="GO:0000149">
    <property type="term" value="F:SNARE binding"/>
    <property type="evidence" value="ECO:0000318"/>
    <property type="project" value="GO_Central"/>
</dbReference>
<dbReference type="FunFam" id="1.10.357.70:FF:000001">
    <property type="entry name" value="Exocyst complex component 3"/>
    <property type="match status" value="1"/>
</dbReference>
<dbReference type="OMA" id="REQEPNT"/>
<comment type="similarity">
    <text evidence="2">Belongs to the SEC6 family.</text>
</comment>
<name>A0A5F8H775_MONDO</name>
<sequence>MIWIIHRAFPRSSSVHPSMFSPSSTPTPPWPELEKAERLARGAALKWASGIFYRPEQLTRLDQYRSREAQRMCSIESRIKSTIQSYLENVQTGLEQLSLALKEVQEAREALAEAQGELRSQAEAAHTLEPLRELADQHGQLQAVTLLLPQLRAVPEAVARTQALIQGHGFLEAYGVLRELEQLRDEVLDLLGGPELPLFEGLTHLGEELGLAVGKAVGSARQLARDDPALLVAAVRVAELEEQRDIQLQASCPGRPRAWRQRCLGALRRALEEAYFEGLAPTPSGLAGHLAALREALPAELALAESLVAPCCPVDYDVVKLWAHTLHQGLCQHLQKLMDCEDLGTQDIFTLLHWALHIYPGPEMMGHPDLSPEADISDLQPLLSLEAVEQLESTYTEKIKISIAEWLQKALDGEVAEWFREQEPDMDPEGFYHSSLPAVVLQILDENIRVTTMISPSLQERIHGMALRELGIFLRSLLEALEHFSQEHLKDVSKPRHYVPYLLVCLNHYTALSSSVSLLQPAGVSTPTGVSATIESALGDLKKKICRLILDALLEELQPLFVALPSRQWLSSLVMLDKVCEQTASFCSRFSRVRSPMAQMLLSESERAVVLEYLRGLMQGKLVCRNLSERIQVSERMLQDSAQLRELFLGLELEENVQTGAVLGALQELFRLQDPGLLSLEVSSFLHKFPDVSEEHIGALLDVRGDVSREQRQAVLETMQANPPPPPPPEGHRPLFSLVPVPSPTLVFCFPAGSCS</sequence>
<accession>A0A5F8H775</accession>
<reference evidence="9 10" key="1">
    <citation type="journal article" date="2007" name="Nature">
        <title>Genome of the marsupial Monodelphis domestica reveals innovation in non-coding sequences.</title>
        <authorList>
            <person name="Mikkelsen T.S."/>
            <person name="Wakefield M.J."/>
            <person name="Aken B."/>
            <person name="Amemiya C.T."/>
            <person name="Chang J.L."/>
            <person name="Duke S."/>
            <person name="Garber M."/>
            <person name="Gentles A.J."/>
            <person name="Goodstadt L."/>
            <person name="Heger A."/>
            <person name="Jurka J."/>
            <person name="Kamal M."/>
            <person name="Mauceli E."/>
            <person name="Searle S.M."/>
            <person name="Sharpe T."/>
            <person name="Baker M.L."/>
            <person name="Batzer M.A."/>
            <person name="Benos P.V."/>
            <person name="Belov K."/>
            <person name="Clamp M."/>
            <person name="Cook A."/>
            <person name="Cuff J."/>
            <person name="Das R."/>
            <person name="Davidow L."/>
            <person name="Deakin J.E."/>
            <person name="Fazzari M.J."/>
            <person name="Glass J.L."/>
            <person name="Grabherr M."/>
            <person name="Greally J.M."/>
            <person name="Gu W."/>
            <person name="Hore T.A."/>
            <person name="Huttley G.A."/>
            <person name="Kleber M."/>
            <person name="Jirtle R.L."/>
            <person name="Koina E."/>
            <person name="Lee J.T."/>
            <person name="Mahony S."/>
            <person name="Marra M.A."/>
            <person name="Miller R.D."/>
            <person name="Nicholls R.D."/>
            <person name="Oda M."/>
            <person name="Papenfuss A.T."/>
            <person name="Parra Z.E."/>
            <person name="Pollock D.D."/>
            <person name="Ray D.A."/>
            <person name="Schein J.E."/>
            <person name="Speed T.P."/>
            <person name="Thompson K."/>
            <person name="VandeBerg J.L."/>
            <person name="Wade C.M."/>
            <person name="Walker J.A."/>
            <person name="Waters P.D."/>
            <person name="Webber C."/>
            <person name="Weidman J.R."/>
            <person name="Xie X."/>
            <person name="Zody M.C."/>
            <person name="Baldwin J."/>
            <person name="Abdouelleil A."/>
            <person name="Abdulkadir J."/>
            <person name="Abebe A."/>
            <person name="Abera B."/>
            <person name="Abreu J."/>
            <person name="Acer S.C."/>
            <person name="Aftuck L."/>
            <person name="Alexander A."/>
            <person name="An P."/>
            <person name="Anderson E."/>
            <person name="Anderson S."/>
            <person name="Arachi H."/>
            <person name="Azer M."/>
            <person name="Bachantsang P."/>
            <person name="Barry A."/>
            <person name="Bayul T."/>
            <person name="Berlin A."/>
            <person name="Bessette D."/>
            <person name="Bloom T."/>
            <person name="Bloom T."/>
            <person name="Boguslavskiy L."/>
            <person name="Bonnet C."/>
            <person name="Boukhgalter B."/>
            <person name="Bourzgui I."/>
            <person name="Brown A."/>
            <person name="Cahill P."/>
            <person name="Channer S."/>
            <person name="Cheshatsang Y."/>
            <person name="Chuda L."/>
            <person name="Citroen M."/>
            <person name="Collymore A."/>
            <person name="Cooke P."/>
            <person name="Costello M."/>
            <person name="D'Aco K."/>
            <person name="Daza R."/>
            <person name="De Haan G."/>
            <person name="DeGray S."/>
            <person name="DeMaso C."/>
            <person name="Dhargay N."/>
            <person name="Dooley K."/>
            <person name="Dooley E."/>
            <person name="Doricent M."/>
            <person name="Dorje P."/>
            <person name="Dorjee K."/>
            <person name="Dupes A."/>
            <person name="Elong R."/>
            <person name="Falk J."/>
            <person name="Farina A."/>
            <person name="Faro S."/>
            <person name="Ferguson D."/>
            <person name="Fisher S."/>
            <person name="Foley C.D."/>
            <person name="Franke A."/>
            <person name="Friedrich D."/>
            <person name="Gadbois L."/>
            <person name="Gearin G."/>
            <person name="Gearin C.R."/>
            <person name="Giannoukos G."/>
            <person name="Goode T."/>
            <person name="Graham J."/>
            <person name="Grandbois E."/>
            <person name="Grewal S."/>
            <person name="Gyaltsen K."/>
            <person name="Hafez N."/>
            <person name="Hagos B."/>
            <person name="Hall J."/>
            <person name="Henson C."/>
            <person name="Hollinger A."/>
            <person name="Honan T."/>
            <person name="Huard M.D."/>
            <person name="Hughes L."/>
            <person name="Hurhula B."/>
            <person name="Husby M.E."/>
            <person name="Kamat A."/>
            <person name="Kanga B."/>
            <person name="Kashin S."/>
            <person name="Khazanovich D."/>
            <person name="Kisner P."/>
            <person name="Lance K."/>
            <person name="Lara M."/>
            <person name="Lee W."/>
            <person name="Lennon N."/>
            <person name="Letendre F."/>
            <person name="LeVine R."/>
            <person name="Lipovsky A."/>
            <person name="Liu X."/>
            <person name="Liu J."/>
            <person name="Liu S."/>
            <person name="Lokyitsang T."/>
            <person name="Lokyitsang Y."/>
            <person name="Lubonja R."/>
            <person name="Lui A."/>
            <person name="MacDonald P."/>
            <person name="Magnisalis V."/>
            <person name="Maru K."/>
            <person name="Matthews C."/>
            <person name="McCusker W."/>
            <person name="McDonough S."/>
            <person name="Mehta T."/>
            <person name="Meldrim J."/>
            <person name="Meneus L."/>
            <person name="Mihai O."/>
            <person name="Mihalev A."/>
            <person name="Mihova T."/>
            <person name="Mittelman R."/>
            <person name="Mlenga V."/>
            <person name="Montmayeur A."/>
            <person name="Mulrain L."/>
            <person name="Navidi A."/>
            <person name="Naylor J."/>
            <person name="Negash T."/>
            <person name="Nguyen T."/>
            <person name="Nguyen N."/>
            <person name="Nicol R."/>
            <person name="Norbu C."/>
            <person name="Norbu N."/>
            <person name="Novod N."/>
            <person name="O'Neill B."/>
            <person name="Osman S."/>
            <person name="Markiewicz E."/>
            <person name="Oyono O.L."/>
            <person name="Patti C."/>
            <person name="Phunkhang P."/>
            <person name="Pierre F."/>
            <person name="Priest M."/>
            <person name="Raghuraman S."/>
            <person name="Rege F."/>
            <person name="Reyes R."/>
            <person name="Rise C."/>
            <person name="Rogov P."/>
            <person name="Ross K."/>
            <person name="Ryan E."/>
            <person name="Settipalli S."/>
            <person name="Shea T."/>
            <person name="Sherpa N."/>
            <person name="Shi L."/>
            <person name="Shih D."/>
            <person name="Sparrow T."/>
            <person name="Spaulding J."/>
            <person name="Stalker J."/>
            <person name="Stange-Thomann N."/>
            <person name="Stavropoulos S."/>
            <person name="Stone C."/>
            <person name="Strader C."/>
            <person name="Tesfaye S."/>
            <person name="Thomson T."/>
            <person name="Thoulutsang Y."/>
            <person name="Thoulutsang D."/>
            <person name="Topham K."/>
            <person name="Topping I."/>
            <person name="Tsamla T."/>
            <person name="Vassiliev H."/>
            <person name="Vo A."/>
            <person name="Wangchuk T."/>
            <person name="Wangdi T."/>
            <person name="Weiand M."/>
            <person name="Wilkinson J."/>
            <person name="Wilson A."/>
            <person name="Yadav S."/>
            <person name="Young G."/>
            <person name="Yu Q."/>
            <person name="Zembek L."/>
            <person name="Zhong D."/>
            <person name="Zimmer A."/>
            <person name="Zwirko Z."/>
            <person name="Jaffe D.B."/>
            <person name="Alvarez P."/>
            <person name="Brockman W."/>
            <person name="Butler J."/>
            <person name="Chin C."/>
            <person name="Gnerre S."/>
            <person name="MacCallum I."/>
            <person name="Graves J.A."/>
            <person name="Ponting C.P."/>
            <person name="Breen M."/>
            <person name="Samollow P.B."/>
            <person name="Lander E.S."/>
            <person name="Lindblad-Toh K."/>
        </authorList>
    </citation>
    <scope>NUCLEOTIDE SEQUENCE [LARGE SCALE GENOMIC DNA]</scope>
</reference>
<dbReference type="PANTHER" id="PTHR21292">
    <property type="entry name" value="EXOCYST COMPLEX COMPONENT SEC6-RELATED"/>
    <property type="match status" value="1"/>
</dbReference>
<dbReference type="AlphaFoldDB" id="A0A5F8H775"/>
<dbReference type="Ensembl" id="ENSMODT00000075633.1">
    <property type="protein sequence ID" value="ENSMODP00000055399.1"/>
    <property type="gene ID" value="ENSMODG00000006186.3"/>
</dbReference>
<evidence type="ECO:0000256" key="5">
    <source>
        <dbReference type="ARBA" id="ARBA00057986"/>
    </source>
</evidence>
<dbReference type="InterPro" id="IPR042532">
    <property type="entry name" value="EXOC3/Sec6_C"/>
</dbReference>
<dbReference type="InterPro" id="IPR010326">
    <property type="entry name" value="EXOC3/Sec6"/>
</dbReference>
<comment type="subcellular location">
    <subcellularLocation>
        <location evidence="1">Cytoplasmic vesicle</location>
        <location evidence="1">Secretory vesicle</location>
    </subcellularLocation>
</comment>
<dbReference type="GO" id="GO:0051601">
    <property type="term" value="P:exocyst localization"/>
    <property type="evidence" value="ECO:0000318"/>
    <property type="project" value="GO_Central"/>
</dbReference>
<proteinExistence type="inferred from homology"/>
<dbReference type="Gene3D" id="1.10.357.50">
    <property type="match status" value="1"/>
</dbReference>
<evidence type="ECO:0000256" key="7">
    <source>
        <dbReference type="ARBA" id="ARBA00070834"/>
    </source>
</evidence>
<comment type="subunit">
    <text evidence="6">Interacts with EXOC2, EXOC4 and EXOC5; may be part of the exocyst.</text>
</comment>
<dbReference type="GO" id="GO:0030072">
    <property type="term" value="P:peptide hormone secretion"/>
    <property type="evidence" value="ECO:0007669"/>
    <property type="project" value="Ensembl"/>
</dbReference>
<evidence type="ECO:0000313" key="10">
    <source>
        <dbReference type="Proteomes" id="UP000002280"/>
    </source>
</evidence>
<comment type="function">
    <text evidence="5">As part of the exocyst, may play a role in regulated exocytosis of insulin granules.</text>
</comment>
<evidence type="ECO:0000256" key="6">
    <source>
        <dbReference type="ARBA" id="ARBA00065845"/>
    </source>
</evidence>
<dbReference type="STRING" id="13616.ENSMODP00000055399"/>
<keyword evidence="10" id="KW-1185">Reference proteome</keyword>
<feature type="coiled-coil region" evidence="8">
    <location>
        <begin position="87"/>
        <end position="124"/>
    </location>
</feature>
<evidence type="ECO:0000256" key="3">
    <source>
        <dbReference type="ARBA" id="ARBA00022483"/>
    </source>
</evidence>